<feature type="compositionally biased region" description="Polar residues" evidence="1">
    <location>
        <begin position="100"/>
        <end position="123"/>
    </location>
</feature>
<feature type="compositionally biased region" description="Basic and acidic residues" evidence="1">
    <location>
        <begin position="61"/>
        <end position="99"/>
    </location>
</feature>
<evidence type="ECO:0000313" key="2">
    <source>
        <dbReference type="EMBL" id="QMP82387.1"/>
    </source>
</evidence>
<accession>A0A7D7IKH5</accession>
<dbReference type="EMBL" id="MT153409">
    <property type="protein sequence ID" value="QMP82387.1"/>
    <property type="molecule type" value="Viral_cRNA"/>
</dbReference>
<reference evidence="2" key="2">
    <citation type="submission" date="2020-03" db="EMBL/GenBank/DDBJ databases">
        <authorList>
            <person name="Kafer S."/>
            <person name="Paraskevopoulou S."/>
            <person name="Zirkel F."/>
            <person name="Wieseke N."/>
            <person name="Donath A."/>
            <person name="Petersen M."/>
            <person name="Jones T.C."/>
            <person name="Liu S."/>
            <person name="Zhou X."/>
            <person name="Middendorf M."/>
            <person name="Junglen S."/>
            <person name="Misof B."/>
            <person name="Drosten C."/>
        </authorList>
    </citation>
    <scope>NUCLEOTIDE SEQUENCE</scope>
    <source>
        <strain evidence="2">OKIAV181</strain>
    </source>
</reference>
<organism evidence="2">
    <name type="scientific">Blattodean orthomyxo-related virus OKIAV181</name>
    <dbReference type="NCBI Taxonomy" id="2746285"/>
    <lineage>
        <taxon>Viruses</taxon>
        <taxon>Riboviria</taxon>
        <taxon>Orthornavirae</taxon>
        <taxon>Negarnaviricota</taxon>
        <taxon>Polyploviricotina</taxon>
        <taxon>Insthoviricetes</taxon>
        <taxon>Articulavirales</taxon>
        <taxon>Orthomyxoviridae</taxon>
    </lineage>
</organism>
<dbReference type="InterPro" id="IPR038372">
    <property type="entry name" value="PA/PA-X_sf"/>
</dbReference>
<evidence type="ECO:0000256" key="1">
    <source>
        <dbReference type="SAM" id="MobiDB-lite"/>
    </source>
</evidence>
<dbReference type="Gene3D" id="3.40.91.90">
    <property type="entry name" value="Influenza RNA-dependent RNA polymerase subunit PA, endonuclease domain"/>
    <property type="match status" value="1"/>
</dbReference>
<name>A0A7D7IKH5_9ORTO</name>
<proteinExistence type="predicted"/>
<protein>
    <submittedName>
        <fullName evidence="2">Polymerase PA</fullName>
    </submittedName>
</protein>
<reference evidence="2" key="1">
    <citation type="journal article" date="2019" name="PLoS Pathog.">
        <title>Re-assessing the diversity of negative strand RNA viruses in insects.</title>
        <authorList>
            <person name="Kafer S."/>
            <person name="Paraskevopoulou S."/>
            <person name="Zirkel F."/>
            <person name="Wieseke N."/>
            <person name="Donath A."/>
            <person name="Petersen M."/>
            <person name="Jones T.C."/>
            <person name="Liu S."/>
            <person name="Zhou X."/>
            <person name="Middendorf M."/>
            <person name="Junglen S."/>
            <person name="Misof B."/>
            <person name="Drosten C."/>
        </authorList>
    </citation>
    <scope>NUCLEOTIDE SEQUENCE</scope>
    <source>
        <strain evidence="2">OKIAV181</strain>
    </source>
</reference>
<sequence length="761" mass="88307">MDVYKEIIYDPTIYNQDLLNTVAVNLTQWENASYRKKELIMRHLTTCVLLGNTEMYFPKTKFGEKRRKEENPHRQNEPPSKKHKFPFEKQEEMDIKNGKQESGPSQETPSFPSENKPNTLSDKTTTSSSEFEIEEEEENNLRVENISIHPSPEFLTAQIATKWNCHRPSHIYDLADHKNKVFIKVQVGGSFADATSNYQKKTIGESSITALAYVTSKDGNVVWVNFKDNLRGEDKVKSFLIKRSQEMEKRGIMESTITESTEIIQKIFCSPYFNAGMDTWINDWLSSKLEDWSLDELYPKKDSNIKTIKAKDFLNKLSTLTENSRKEFTVWKGKIIPDPIAYNIHTTSETDKEMVDEYITFLTSIIEDDQLTMPGNEEPEEFNANYLLKEVMKIWENSSRSTFEFLNNKEIPNHKWLSKMLGFKVKKIEHNDGLEEGRQKYKGPNTPCKYHLWMDFLISQLNQDFDSHSKKVPYINLLEPSLDDNHPLGVIANKTVNELWKDILQSNSAIFSSKMTGFYSRLGGAYGQNNVKGKNVRDSIAIFPIYSTVTDLEKTEEPRVRIISGICLRGPTHARCPTDRIPIITIETVNSNPQNRTFCKYIRKAKVIQTKEKLIVIRQNSIMREDTSYLTFNINSIFLPTNLFGTALLEDPQCPQSFDVLERKQELLDKERTWFRERFTEGILMAAIGNSRDEGYFACLRKIFLVLFNWKRGDHSATWDLDTFCKKTNDCLVDNPLSMHFHRTLLEILRMHSEKEVANTK</sequence>
<feature type="region of interest" description="Disordered" evidence="1">
    <location>
        <begin position="61"/>
        <end position="143"/>
    </location>
</feature>